<dbReference type="InterPro" id="IPR004203">
    <property type="entry name" value="Cyt_c_oxidase_su4_fam"/>
</dbReference>
<organism evidence="11 12">
    <name type="scientific">Ridgeia piscesae</name>
    <name type="common">Tubeworm</name>
    <dbReference type="NCBI Taxonomy" id="27915"/>
    <lineage>
        <taxon>Eukaryota</taxon>
        <taxon>Metazoa</taxon>
        <taxon>Spiralia</taxon>
        <taxon>Lophotrochozoa</taxon>
        <taxon>Annelida</taxon>
        <taxon>Polychaeta</taxon>
        <taxon>Sedentaria</taxon>
        <taxon>Canalipalpata</taxon>
        <taxon>Sabellida</taxon>
        <taxon>Siboglinidae</taxon>
        <taxon>Ridgeia</taxon>
    </lineage>
</organism>
<evidence type="ECO:0000313" key="12">
    <source>
        <dbReference type="Proteomes" id="UP001209878"/>
    </source>
</evidence>
<dbReference type="CDD" id="cd00922">
    <property type="entry name" value="Cyt_c_Oxidase_IV"/>
    <property type="match status" value="1"/>
</dbReference>
<keyword evidence="9 10" id="KW-0472">Membrane</keyword>
<comment type="subunit">
    <text evidence="10">Component of the cytochrome c oxidase (complex IV, CIV), a multisubunit enzyme composed of 14 subunits.</text>
</comment>
<evidence type="ECO:0000256" key="6">
    <source>
        <dbReference type="ARBA" id="ARBA00022989"/>
    </source>
</evidence>
<evidence type="ECO:0000256" key="5">
    <source>
        <dbReference type="ARBA" id="ARBA00022946"/>
    </source>
</evidence>
<dbReference type="InterPro" id="IPR013288">
    <property type="entry name" value="Cyt_c_oxidase_su4"/>
</dbReference>
<dbReference type="PANTHER" id="PTHR10707:SF10">
    <property type="entry name" value="CYTOCHROME C OXIDASE SUBUNIT 4"/>
    <property type="match status" value="1"/>
</dbReference>
<evidence type="ECO:0000256" key="8">
    <source>
        <dbReference type="ARBA" id="ARBA00023128"/>
    </source>
</evidence>
<keyword evidence="5" id="KW-0809">Transit peptide</keyword>
<evidence type="ECO:0000256" key="4">
    <source>
        <dbReference type="ARBA" id="ARBA00022792"/>
    </source>
</evidence>
<evidence type="ECO:0000256" key="3">
    <source>
        <dbReference type="ARBA" id="ARBA00022692"/>
    </source>
</evidence>
<dbReference type="PRINTS" id="PR01873">
    <property type="entry name" value="CYTCOXIDASE4"/>
</dbReference>
<dbReference type="Proteomes" id="UP001209878">
    <property type="component" value="Unassembled WGS sequence"/>
</dbReference>
<dbReference type="GO" id="GO:0045277">
    <property type="term" value="C:respiratory chain complex IV"/>
    <property type="evidence" value="ECO:0007669"/>
    <property type="project" value="InterPro"/>
</dbReference>
<dbReference type="GO" id="GO:0005743">
    <property type="term" value="C:mitochondrial inner membrane"/>
    <property type="evidence" value="ECO:0007669"/>
    <property type="project" value="UniProtKB-SubCell"/>
</dbReference>
<comment type="subcellular location">
    <subcellularLocation>
        <location evidence="1 10">Mitochondrion inner membrane</location>
        <topology evidence="1 10">Single-pass membrane protein</topology>
    </subcellularLocation>
</comment>
<evidence type="ECO:0000256" key="9">
    <source>
        <dbReference type="ARBA" id="ARBA00023136"/>
    </source>
</evidence>
<proteinExistence type="inferred from homology"/>
<dbReference type="EMBL" id="JAODUO010000588">
    <property type="protein sequence ID" value="KAK2177622.1"/>
    <property type="molecule type" value="Genomic_DNA"/>
</dbReference>
<reference evidence="11" key="1">
    <citation type="journal article" date="2023" name="Mol. Biol. Evol.">
        <title>Third-Generation Sequencing Reveals the Adaptive Role of the Epigenome in Three Deep-Sea Polychaetes.</title>
        <authorList>
            <person name="Perez M."/>
            <person name="Aroh O."/>
            <person name="Sun Y."/>
            <person name="Lan Y."/>
            <person name="Juniper S.K."/>
            <person name="Young C.R."/>
            <person name="Angers B."/>
            <person name="Qian P.Y."/>
        </authorList>
    </citation>
    <scope>NUCLEOTIDE SEQUENCE</scope>
    <source>
        <strain evidence="11">R07B-5</strain>
    </source>
</reference>
<evidence type="ECO:0000256" key="1">
    <source>
        <dbReference type="ARBA" id="ARBA00004434"/>
    </source>
</evidence>
<keyword evidence="12" id="KW-1185">Reference proteome</keyword>
<keyword evidence="3 10" id="KW-0812">Transmembrane</keyword>
<comment type="function">
    <text evidence="10">Component of the cytochrome c oxidase, the last enzyme in the mitochondrial electron transport chain which drives oxidative phosphorylation.</text>
</comment>
<dbReference type="SUPFAM" id="SSF81406">
    <property type="entry name" value="Mitochondrial cytochrome c oxidase subunit IV"/>
    <property type="match status" value="1"/>
</dbReference>
<evidence type="ECO:0000256" key="7">
    <source>
        <dbReference type="ARBA" id="ARBA00023002"/>
    </source>
</evidence>
<dbReference type="FunFam" id="1.10.442.10:FF:000001">
    <property type="entry name" value="Cytochrome c oxidase subunit 4 isoform 1"/>
    <property type="match status" value="1"/>
</dbReference>
<sequence>MLRSLTRTALRQGARISHRAIATTAVRPADASDLTIQEREQIYPKLGNRDIVGYGFNGNPVYIDREEWPAPAVRFRENTAEVQALRAKEQGDWKALTLEEKKGLYRASFRQTYAEMTAPTGEWKTVIAGLLLGLSFTGWVLIWMKTCVYPPMPRTITKEWQVAQAERMVKQRQGAVLGISSQWDYEKNEWK</sequence>
<keyword evidence="6 10" id="KW-1133">Transmembrane helix</keyword>
<dbReference type="PANTHER" id="PTHR10707">
    <property type="entry name" value="CYTOCHROME C OXIDASE SUBUNIT IV"/>
    <property type="match status" value="1"/>
</dbReference>
<accession>A0AAD9NP53</accession>
<evidence type="ECO:0000256" key="10">
    <source>
        <dbReference type="RuleBase" id="RU367145"/>
    </source>
</evidence>
<dbReference type="Gene3D" id="1.10.442.10">
    <property type="entry name" value="Cytochrome c oxidase subunit IV"/>
    <property type="match status" value="1"/>
</dbReference>
<comment type="pathway">
    <text evidence="10">Energy metabolism; oxidative phosphorylation.</text>
</comment>
<keyword evidence="7" id="KW-0560">Oxidoreductase</keyword>
<feature type="transmembrane region" description="Helical" evidence="10">
    <location>
        <begin position="126"/>
        <end position="144"/>
    </location>
</feature>
<keyword evidence="8 10" id="KW-0496">Mitochondrion</keyword>
<protein>
    <recommendedName>
        <fullName evidence="10">Cytochrome c oxidase subunit 4</fullName>
    </recommendedName>
</protein>
<dbReference type="GO" id="GO:0006123">
    <property type="term" value="P:mitochondrial electron transport, cytochrome c to oxygen"/>
    <property type="evidence" value="ECO:0007669"/>
    <property type="project" value="InterPro"/>
</dbReference>
<comment type="caution">
    <text evidence="11">The sequence shown here is derived from an EMBL/GenBank/DDBJ whole genome shotgun (WGS) entry which is preliminary data.</text>
</comment>
<comment type="similarity">
    <text evidence="2 10">Belongs to the cytochrome c oxidase IV family.</text>
</comment>
<evidence type="ECO:0000256" key="2">
    <source>
        <dbReference type="ARBA" id="ARBA00008135"/>
    </source>
</evidence>
<gene>
    <name evidence="11" type="ORF">NP493_589g02013</name>
</gene>
<dbReference type="GO" id="GO:0016491">
    <property type="term" value="F:oxidoreductase activity"/>
    <property type="evidence" value="ECO:0007669"/>
    <property type="project" value="UniProtKB-KW"/>
</dbReference>
<dbReference type="AlphaFoldDB" id="A0AAD9NP53"/>
<name>A0AAD9NP53_RIDPI</name>
<keyword evidence="4 10" id="KW-0999">Mitochondrion inner membrane</keyword>
<dbReference type="Pfam" id="PF02936">
    <property type="entry name" value="COX4"/>
    <property type="match status" value="1"/>
</dbReference>
<dbReference type="InterPro" id="IPR036639">
    <property type="entry name" value="Cyt_c_oxidase_su4_sf"/>
</dbReference>
<evidence type="ECO:0000313" key="11">
    <source>
        <dbReference type="EMBL" id="KAK2177622.1"/>
    </source>
</evidence>